<feature type="domain" description="2-thiouridine synthetase TtuA-like N-terminal LIM" evidence="15">
    <location>
        <begin position="11"/>
        <end position="34"/>
    </location>
</feature>
<evidence type="ECO:0000256" key="4">
    <source>
        <dbReference type="ARBA" id="ARBA00022679"/>
    </source>
</evidence>
<dbReference type="FunFam" id="3.40.50.620:FF:000174">
    <property type="entry name" value="ATPase, PP-loop superfamily"/>
    <property type="match status" value="1"/>
</dbReference>
<dbReference type="InterPro" id="IPR035107">
    <property type="entry name" value="tRNA_thiolation_TtcA_Ctu1"/>
</dbReference>
<dbReference type="GO" id="GO:0002143">
    <property type="term" value="P:tRNA wobble position uridine thiolation"/>
    <property type="evidence" value="ECO:0007669"/>
    <property type="project" value="TreeGrafter"/>
</dbReference>
<organism evidence="16 17">
    <name type="scientific">Methermicoccus shengliensis</name>
    <dbReference type="NCBI Taxonomy" id="660064"/>
    <lineage>
        <taxon>Archaea</taxon>
        <taxon>Methanobacteriati</taxon>
        <taxon>Methanobacteriota</taxon>
        <taxon>Stenosarchaea group</taxon>
        <taxon>Methanomicrobia</taxon>
        <taxon>Methanosarcinales</taxon>
        <taxon>Methermicoccaceae</taxon>
        <taxon>Methermicoccus</taxon>
    </lineage>
</organism>
<reference evidence="16" key="1">
    <citation type="journal article" date="2020" name="bioRxiv">
        <title>A rank-normalized archaeal taxonomy based on genome phylogeny resolves widespread incomplete and uneven classifications.</title>
        <authorList>
            <person name="Rinke C."/>
            <person name="Chuvochina M."/>
            <person name="Mussig A.J."/>
            <person name="Chaumeil P.-A."/>
            <person name="Waite D.W."/>
            <person name="Whitman W.B."/>
            <person name="Parks D.H."/>
            <person name="Hugenholtz P."/>
        </authorList>
    </citation>
    <scope>NUCLEOTIDE SEQUENCE</scope>
    <source>
        <strain evidence="16">UBA12518</strain>
    </source>
</reference>
<keyword evidence="9" id="KW-0460">Magnesium</keyword>
<dbReference type="GO" id="GO:0000049">
    <property type="term" value="F:tRNA binding"/>
    <property type="evidence" value="ECO:0007669"/>
    <property type="project" value="InterPro"/>
</dbReference>
<evidence type="ECO:0000256" key="8">
    <source>
        <dbReference type="ARBA" id="ARBA00022840"/>
    </source>
</evidence>
<feature type="binding site" evidence="12">
    <location>
        <position position="283"/>
    </location>
    <ligand>
        <name>Zn(2+)</name>
        <dbReference type="ChEBI" id="CHEBI:29105"/>
        <label>2</label>
    </ligand>
</feature>
<dbReference type="SUPFAM" id="SSF52402">
    <property type="entry name" value="Adenine nucleotide alpha hydrolases-like"/>
    <property type="match status" value="1"/>
</dbReference>
<dbReference type="InterPro" id="IPR054306">
    <property type="entry name" value="TtuA-like_LIM_N"/>
</dbReference>
<evidence type="ECO:0000256" key="6">
    <source>
        <dbReference type="ARBA" id="ARBA00022741"/>
    </source>
</evidence>
<evidence type="ECO:0000259" key="15">
    <source>
        <dbReference type="Pfam" id="PF22082"/>
    </source>
</evidence>
<evidence type="ECO:0000256" key="10">
    <source>
        <dbReference type="ARBA" id="ARBA00023004"/>
    </source>
</evidence>
<evidence type="ECO:0000256" key="2">
    <source>
        <dbReference type="ARBA" id="ARBA00001966"/>
    </source>
</evidence>
<dbReference type="EMBL" id="DUIH01000021">
    <property type="protein sequence ID" value="HIH70322.1"/>
    <property type="molecule type" value="Genomic_DNA"/>
</dbReference>
<comment type="cofactor">
    <cofactor evidence="1">
        <name>Mg(2+)</name>
        <dbReference type="ChEBI" id="CHEBI:18420"/>
    </cofactor>
</comment>
<comment type="cofactor">
    <cofactor evidence="2">
        <name>[4Fe-4S] cluster</name>
        <dbReference type="ChEBI" id="CHEBI:49883"/>
    </cofactor>
</comment>
<dbReference type="PANTHER" id="PTHR11807">
    <property type="entry name" value="ATPASES OF THE PP SUPERFAMILY-RELATED"/>
    <property type="match status" value="1"/>
</dbReference>
<keyword evidence="11" id="KW-0411">Iron-sulfur</keyword>
<dbReference type="InterPro" id="IPR000541">
    <property type="entry name" value="Ncs6/Tuc1/Ctu1"/>
</dbReference>
<keyword evidence="5 12" id="KW-0479">Metal-binding</keyword>
<dbReference type="PIRSF" id="PIRSF004976">
    <property type="entry name" value="ATPase_YdaO"/>
    <property type="match status" value="1"/>
</dbReference>
<evidence type="ECO:0000256" key="3">
    <source>
        <dbReference type="ARBA" id="ARBA00022485"/>
    </source>
</evidence>
<evidence type="ECO:0000259" key="14">
    <source>
        <dbReference type="Pfam" id="PF01171"/>
    </source>
</evidence>
<sequence>MSETSAHAPSCTKCSARAIFYQPYSGMHLCARHFVLDVERKVKRRLRKSRAIERGDRIAIALSGGKDSSSVLMMLSKLTEHRRDVELVAIAVDEGIAGYRAHTLDVARRIARQCDVPLEVVSFKNEYGTTLDELMRDGKGACTYCGVLRKRLLNITARRLGATKLATGHNLDDEAQSVLLNHLKGDVERLCRMRPIRYKEGLIPRIKPLSDVPERETALYAHLHGIELEGPTCPYAERSYRFTLKRMLNELEYEHPGTKYALLRGYERLMELVPREPFELARCSACGEPSVGHLCKACELLSHVMGSDTL</sequence>
<feature type="binding site" evidence="13">
    <location>
        <position position="92"/>
    </location>
    <ligand>
        <name>ATP</name>
        <dbReference type="ChEBI" id="CHEBI:30616"/>
    </ligand>
</feature>
<feature type="binding site" evidence="12">
    <location>
        <position position="11"/>
    </location>
    <ligand>
        <name>Zn(2+)</name>
        <dbReference type="ChEBI" id="CHEBI:29105"/>
        <label>1</label>
    </ligand>
</feature>
<evidence type="ECO:0000256" key="9">
    <source>
        <dbReference type="ARBA" id="ARBA00022842"/>
    </source>
</evidence>
<dbReference type="GO" id="GO:0002144">
    <property type="term" value="C:cytosolic tRNA wobble base thiouridylase complex"/>
    <property type="evidence" value="ECO:0007669"/>
    <property type="project" value="TreeGrafter"/>
</dbReference>
<keyword evidence="3" id="KW-0004">4Fe-4S</keyword>
<dbReference type="AlphaFoldDB" id="A0A832VXZ0"/>
<keyword evidence="8 13" id="KW-0067">ATP-binding</keyword>
<evidence type="ECO:0000256" key="5">
    <source>
        <dbReference type="ARBA" id="ARBA00022723"/>
    </source>
</evidence>
<feature type="binding site" evidence="12">
    <location>
        <position position="30"/>
    </location>
    <ligand>
        <name>Zn(2+)</name>
        <dbReference type="ChEBI" id="CHEBI:29105"/>
        <label>1</label>
    </ligand>
</feature>
<feature type="binding site" evidence="12">
    <location>
        <position position="298"/>
    </location>
    <ligand>
        <name>Zn(2+)</name>
        <dbReference type="ChEBI" id="CHEBI:29105"/>
        <label>2</label>
    </ligand>
</feature>
<comment type="caution">
    <text evidence="16">The sequence shown here is derived from an EMBL/GenBank/DDBJ whole genome shotgun (WGS) entry which is preliminary data.</text>
</comment>
<accession>A0A832VXZ0</accession>
<feature type="binding site" evidence="13">
    <location>
        <position position="168"/>
    </location>
    <ligand>
        <name>ATP</name>
        <dbReference type="ChEBI" id="CHEBI:30616"/>
    </ligand>
</feature>
<feature type="binding site" evidence="13">
    <location>
        <position position="173"/>
    </location>
    <ligand>
        <name>ATP</name>
        <dbReference type="ChEBI" id="CHEBI:30616"/>
    </ligand>
</feature>
<evidence type="ECO:0000256" key="13">
    <source>
        <dbReference type="PIRSR" id="PIRSR004976-51"/>
    </source>
</evidence>
<feature type="domain" description="tRNA(Ile)-lysidine/2-thiocytidine synthase N-terminal" evidence="14">
    <location>
        <begin position="58"/>
        <end position="227"/>
    </location>
</feature>
<evidence type="ECO:0000256" key="1">
    <source>
        <dbReference type="ARBA" id="ARBA00001946"/>
    </source>
</evidence>
<dbReference type="PANTHER" id="PTHR11807:SF12">
    <property type="entry name" value="CYTOPLASMIC TRNA 2-THIOLATION PROTEIN 1"/>
    <property type="match status" value="1"/>
</dbReference>
<dbReference type="GO" id="GO:0046872">
    <property type="term" value="F:metal ion binding"/>
    <property type="evidence" value="ECO:0007669"/>
    <property type="project" value="UniProtKB-KW"/>
</dbReference>
<dbReference type="Gene3D" id="3.40.50.620">
    <property type="entry name" value="HUPs"/>
    <property type="match status" value="1"/>
</dbReference>
<evidence type="ECO:0000256" key="7">
    <source>
        <dbReference type="ARBA" id="ARBA00022833"/>
    </source>
</evidence>
<dbReference type="GO" id="GO:0005524">
    <property type="term" value="F:ATP binding"/>
    <property type="evidence" value="ECO:0007669"/>
    <property type="project" value="UniProtKB-KW"/>
</dbReference>
<dbReference type="NCBIfam" id="TIGR00269">
    <property type="entry name" value="TIGR00269 family protein"/>
    <property type="match status" value="1"/>
</dbReference>
<evidence type="ECO:0000313" key="16">
    <source>
        <dbReference type="EMBL" id="HIH70322.1"/>
    </source>
</evidence>
<dbReference type="InterPro" id="IPR011063">
    <property type="entry name" value="TilS/TtcA_N"/>
</dbReference>
<dbReference type="InterPro" id="IPR014729">
    <property type="entry name" value="Rossmann-like_a/b/a_fold"/>
</dbReference>
<feature type="binding site" evidence="13">
    <location>
        <begin position="61"/>
        <end position="63"/>
    </location>
    <ligand>
        <name>ATP</name>
        <dbReference type="ChEBI" id="CHEBI:30616"/>
    </ligand>
</feature>
<feature type="binding site" evidence="12">
    <location>
        <position position="14"/>
    </location>
    <ligand>
        <name>Zn(2+)</name>
        <dbReference type="ChEBI" id="CHEBI:29105"/>
        <label>1</label>
    </ligand>
</feature>
<feature type="binding site" evidence="12">
    <location>
        <position position="286"/>
    </location>
    <ligand>
        <name>Zn(2+)</name>
        <dbReference type="ChEBI" id="CHEBI:29105"/>
        <label>2</label>
    </ligand>
</feature>
<evidence type="ECO:0000313" key="17">
    <source>
        <dbReference type="Proteomes" id="UP000600363"/>
    </source>
</evidence>
<dbReference type="GO" id="GO:0016740">
    <property type="term" value="F:transferase activity"/>
    <property type="evidence" value="ECO:0007669"/>
    <property type="project" value="UniProtKB-KW"/>
</dbReference>
<gene>
    <name evidence="16" type="ORF">HA299_06915</name>
</gene>
<feature type="binding site" evidence="12">
    <location>
        <position position="33"/>
    </location>
    <ligand>
        <name>Zn(2+)</name>
        <dbReference type="ChEBI" id="CHEBI:29105"/>
        <label>1</label>
    </ligand>
</feature>
<dbReference type="CDD" id="cd01713">
    <property type="entry name" value="CTU1-like"/>
    <property type="match status" value="1"/>
</dbReference>
<dbReference type="Pfam" id="PF22082">
    <property type="entry name" value="TtuA_LIM_N"/>
    <property type="match status" value="1"/>
</dbReference>
<name>A0A832VXZ0_9EURY</name>
<dbReference type="Proteomes" id="UP000600363">
    <property type="component" value="Unassembled WGS sequence"/>
</dbReference>
<protein>
    <submittedName>
        <fullName evidence="16">TIGR00269 family protein</fullName>
    </submittedName>
</protein>
<feature type="binding site" evidence="13">
    <location>
        <position position="67"/>
    </location>
    <ligand>
        <name>ATP</name>
        <dbReference type="ChEBI" id="CHEBI:30616"/>
    </ligand>
</feature>
<keyword evidence="10" id="KW-0408">Iron</keyword>
<evidence type="ECO:0000256" key="11">
    <source>
        <dbReference type="ARBA" id="ARBA00023014"/>
    </source>
</evidence>
<keyword evidence="4" id="KW-0808">Transferase</keyword>
<dbReference type="GO" id="GO:0051539">
    <property type="term" value="F:4 iron, 4 sulfur cluster binding"/>
    <property type="evidence" value="ECO:0007669"/>
    <property type="project" value="UniProtKB-KW"/>
</dbReference>
<keyword evidence="7 12" id="KW-0862">Zinc</keyword>
<dbReference type="Pfam" id="PF01171">
    <property type="entry name" value="ATP_bind_3"/>
    <property type="match status" value="1"/>
</dbReference>
<evidence type="ECO:0000256" key="12">
    <source>
        <dbReference type="PIRSR" id="PIRSR004976-50"/>
    </source>
</evidence>
<keyword evidence="6 13" id="KW-0547">Nucleotide-binding</keyword>
<feature type="binding site" evidence="12">
    <location>
        <position position="295"/>
    </location>
    <ligand>
        <name>Zn(2+)</name>
        <dbReference type="ChEBI" id="CHEBI:29105"/>
        <label>2</label>
    </ligand>
</feature>
<proteinExistence type="predicted"/>
<dbReference type="InterPro" id="IPR056369">
    <property type="entry name" value="CTU1-like_ATP-bd"/>
</dbReference>